<name>A0A0K0E9C7_STRER</name>
<accession>A0A0K0E9C7</accession>
<proteinExistence type="predicted"/>
<protein>
    <submittedName>
        <fullName evidence="2">Uncharacterized protein</fullName>
    </submittedName>
</protein>
<reference evidence="2" key="1">
    <citation type="submission" date="2015-08" db="UniProtKB">
        <authorList>
            <consortium name="WormBaseParasite"/>
        </authorList>
    </citation>
    <scope>IDENTIFICATION</scope>
</reference>
<evidence type="ECO:0000313" key="2">
    <source>
        <dbReference type="WBParaSite" id="SSTP_0000611000.1"/>
    </source>
</evidence>
<keyword evidence="1" id="KW-1133">Transmembrane helix</keyword>
<sequence>MEIHPQNKKPIIELPYAHKAIVISSCAFLIVACILAGILCIKACLMQKSDNNLRASTRNIPTSEDEDIENAKETDNLRKTINSVKIAKL</sequence>
<keyword evidence="1" id="KW-0472">Membrane</keyword>
<feature type="transmembrane region" description="Helical" evidence="1">
    <location>
        <begin position="20"/>
        <end position="45"/>
    </location>
</feature>
<evidence type="ECO:0000256" key="1">
    <source>
        <dbReference type="SAM" id="Phobius"/>
    </source>
</evidence>
<dbReference type="WBParaSite" id="SSTP_0000611000.1">
    <property type="protein sequence ID" value="SSTP_0000611000.1"/>
    <property type="gene ID" value="SSTP_0000611000"/>
</dbReference>
<organism evidence="2">
    <name type="scientific">Strongyloides stercoralis</name>
    <name type="common">Threadworm</name>
    <dbReference type="NCBI Taxonomy" id="6248"/>
    <lineage>
        <taxon>Eukaryota</taxon>
        <taxon>Metazoa</taxon>
        <taxon>Ecdysozoa</taxon>
        <taxon>Nematoda</taxon>
        <taxon>Chromadorea</taxon>
        <taxon>Rhabditida</taxon>
        <taxon>Tylenchina</taxon>
        <taxon>Panagrolaimomorpha</taxon>
        <taxon>Strongyloidoidea</taxon>
        <taxon>Strongyloididae</taxon>
        <taxon>Strongyloides</taxon>
    </lineage>
</organism>
<keyword evidence="1" id="KW-0812">Transmembrane</keyword>
<dbReference type="AlphaFoldDB" id="A0A0K0E9C7"/>